<dbReference type="RefSeq" id="WP_161717999.1">
    <property type="nucleotide sequence ID" value="NZ_JAAAPO010000003.1"/>
</dbReference>
<feature type="domain" description="DUF218" evidence="1">
    <location>
        <begin position="34"/>
        <end position="141"/>
    </location>
</feature>
<organism evidence="2 3">
    <name type="scientific">Novosphingobium ovatum</name>
    <dbReference type="NCBI Taxonomy" id="1908523"/>
    <lineage>
        <taxon>Bacteria</taxon>
        <taxon>Pseudomonadati</taxon>
        <taxon>Pseudomonadota</taxon>
        <taxon>Alphaproteobacteria</taxon>
        <taxon>Sphingomonadales</taxon>
        <taxon>Sphingomonadaceae</taxon>
        <taxon>Novosphingobium</taxon>
    </lineage>
</organism>
<evidence type="ECO:0000313" key="3">
    <source>
        <dbReference type="Proteomes" id="UP000753724"/>
    </source>
</evidence>
<name>A0ABW9XDS8_9SPHN</name>
<evidence type="ECO:0000313" key="2">
    <source>
        <dbReference type="EMBL" id="NBC36680.1"/>
    </source>
</evidence>
<gene>
    <name evidence="2" type="ORF">GTZ99_08935</name>
</gene>
<dbReference type="PANTHER" id="PTHR30336:SF4">
    <property type="entry name" value="ENVELOPE BIOGENESIS FACTOR ELYC"/>
    <property type="match status" value="1"/>
</dbReference>
<dbReference type="CDD" id="cd06259">
    <property type="entry name" value="YdcF-like"/>
    <property type="match status" value="1"/>
</dbReference>
<proteinExistence type="predicted"/>
<protein>
    <submittedName>
        <fullName evidence="2">YdcF family protein</fullName>
    </submittedName>
</protein>
<accession>A0ABW9XDS8</accession>
<evidence type="ECO:0000259" key="1">
    <source>
        <dbReference type="Pfam" id="PF02698"/>
    </source>
</evidence>
<dbReference type="Proteomes" id="UP000753724">
    <property type="component" value="Unassembled WGS sequence"/>
</dbReference>
<keyword evidence="3" id="KW-1185">Reference proteome</keyword>
<dbReference type="PANTHER" id="PTHR30336">
    <property type="entry name" value="INNER MEMBRANE PROTEIN, PROBABLE PERMEASE"/>
    <property type="match status" value="1"/>
</dbReference>
<dbReference type="Pfam" id="PF02698">
    <property type="entry name" value="DUF218"/>
    <property type="match status" value="1"/>
</dbReference>
<dbReference type="InterPro" id="IPR051599">
    <property type="entry name" value="Cell_Envelope_Assoc"/>
</dbReference>
<reference evidence="3" key="1">
    <citation type="submission" date="2020-01" db="EMBL/GenBank/DDBJ databases">
        <title>Sphingomonas sp. strain CSW-10.</title>
        <authorList>
            <person name="Chen W.-M."/>
        </authorList>
    </citation>
    <scope>NUCLEOTIDE SEQUENCE [LARGE SCALE GENOMIC DNA]</scope>
    <source>
        <strain evidence="3">FSY-8</strain>
    </source>
</reference>
<dbReference type="InterPro" id="IPR003848">
    <property type="entry name" value="DUF218"/>
</dbReference>
<sequence>MLRRALALILLAWVLGFVLFAVTLPRPADERRTQAVVVLTGGEGRINRGVEALQRHWARRMLISGVDPEVKPGELAAQYEGAGAWMGCCITLGYDSVDTRSNAREVADWVRDNRVTSIRLVTSDWHMRRAAWELRQTLPDSVTVIEDAVPTHPSFGVLMGEYAKLLVRRVLRLGGK</sequence>
<dbReference type="EMBL" id="JAAAPO010000003">
    <property type="protein sequence ID" value="NBC36680.1"/>
    <property type="molecule type" value="Genomic_DNA"/>
</dbReference>
<comment type="caution">
    <text evidence="2">The sequence shown here is derived from an EMBL/GenBank/DDBJ whole genome shotgun (WGS) entry which is preliminary data.</text>
</comment>